<dbReference type="AlphaFoldDB" id="A0A8X6USW3"/>
<dbReference type="EMBL" id="BMAU01021123">
    <property type="protein sequence ID" value="GFX91291.1"/>
    <property type="molecule type" value="Genomic_DNA"/>
</dbReference>
<sequence length="70" mass="8247">MDGYFFRKRKGRLARFQAKNCSVPEDVRLASVRNHISNVSKMSSNYRRYQSNSDGEDKIDVDSRYNGRRI</sequence>
<comment type="caution">
    <text evidence="2">The sequence shown here is derived from an EMBL/GenBank/DDBJ whole genome shotgun (WGS) entry which is preliminary data.</text>
</comment>
<name>A0A8X6USW3_TRICX</name>
<proteinExistence type="predicted"/>
<protein>
    <submittedName>
        <fullName evidence="2">Uncharacterized protein</fullName>
    </submittedName>
</protein>
<reference evidence="2" key="1">
    <citation type="submission" date="2020-08" db="EMBL/GenBank/DDBJ databases">
        <title>Multicomponent nature underlies the extraordinary mechanical properties of spider dragline silk.</title>
        <authorList>
            <person name="Kono N."/>
            <person name="Nakamura H."/>
            <person name="Mori M."/>
            <person name="Yoshida Y."/>
            <person name="Ohtoshi R."/>
            <person name="Malay A.D."/>
            <person name="Moran D.A.P."/>
            <person name="Tomita M."/>
            <person name="Numata K."/>
            <person name="Arakawa K."/>
        </authorList>
    </citation>
    <scope>NUCLEOTIDE SEQUENCE</scope>
</reference>
<organism evidence="2 3">
    <name type="scientific">Trichonephila clavipes</name>
    <name type="common">Golden silk orbweaver</name>
    <name type="synonym">Nephila clavipes</name>
    <dbReference type="NCBI Taxonomy" id="2585209"/>
    <lineage>
        <taxon>Eukaryota</taxon>
        <taxon>Metazoa</taxon>
        <taxon>Ecdysozoa</taxon>
        <taxon>Arthropoda</taxon>
        <taxon>Chelicerata</taxon>
        <taxon>Arachnida</taxon>
        <taxon>Araneae</taxon>
        <taxon>Araneomorphae</taxon>
        <taxon>Entelegynae</taxon>
        <taxon>Araneoidea</taxon>
        <taxon>Nephilidae</taxon>
        <taxon>Trichonephila</taxon>
    </lineage>
</organism>
<evidence type="ECO:0000313" key="2">
    <source>
        <dbReference type="EMBL" id="GFX91291.1"/>
    </source>
</evidence>
<gene>
    <name evidence="2" type="ORF">TNCV_1247061</name>
</gene>
<keyword evidence="3" id="KW-1185">Reference proteome</keyword>
<feature type="compositionally biased region" description="Basic and acidic residues" evidence="1">
    <location>
        <begin position="55"/>
        <end position="70"/>
    </location>
</feature>
<feature type="region of interest" description="Disordered" evidence="1">
    <location>
        <begin position="41"/>
        <end position="70"/>
    </location>
</feature>
<dbReference type="Proteomes" id="UP000887159">
    <property type="component" value="Unassembled WGS sequence"/>
</dbReference>
<evidence type="ECO:0000256" key="1">
    <source>
        <dbReference type="SAM" id="MobiDB-lite"/>
    </source>
</evidence>
<accession>A0A8X6USW3</accession>
<evidence type="ECO:0000313" key="3">
    <source>
        <dbReference type="Proteomes" id="UP000887159"/>
    </source>
</evidence>
<feature type="compositionally biased region" description="Polar residues" evidence="1">
    <location>
        <begin position="41"/>
        <end position="53"/>
    </location>
</feature>